<proteinExistence type="predicted"/>
<evidence type="ECO:0000313" key="3">
    <source>
        <dbReference type="Proteomes" id="UP000622552"/>
    </source>
</evidence>
<comment type="caution">
    <text evidence="2">The sequence shown here is derived from an EMBL/GenBank/DDBJ whole genome shotgun (WGS) entry which is preliminary data.</text>
</comment>
<sequence length="97" mass="9979">MIRDTVLQYLALEPNPLNPPPAPPPGLEKPAELFLSWMKWGALLAGGVGFTISAVMMIAGRRNRSAMAADGASGIPWIIGGLSLASAGAGLAALILQ</sequence>
<keyword evidence="3" id="KW-1185">Reference proteome</keyword>
<feature type="transmembrane region" description="Helical" evidence="1">
    <location>
        <begin position="72"/>
        <end position="96"/>
    </location>
</feature>
<accession>A0A8J7GYF5</accession>
<reference evidence="2" key="1">
    <citation type="submission" date="2020-11" db="EMBL/GenBank/DDBJ databases">
        <title>Sequencing the genomes of 1000 actinobacteria strains.</title>
        <authorList>
            <person name="Klenk H.-P."/>
        </authorList>
    </citation>
    <scope>NUCLEOTIDE SEQUENCE</scope>
    <source>
        <strain evidence="2">DSM 45356</strain>
    </source>
</reference>
<name>A0A8J7GYF5_9ACTN</name>
<dbReference type="RefSeq" id="WP_197007043.1">
    <property type="nucleotide sequence ID" value="NZ_BONS01000005.1"/>
</dbReference>
<gene>
    <name evidence="2" type="ORF">IW245_006700</name>
</gene>
<keyword evidence="1" id="KW-1133">Transmembrane helix</keyword>
<keyword evidence="1" id="KW-0472">Membrane</keyword>
<keyword evidence="1" id="KW-0812">Transmembrane</keyword>
<organism evidence="2 3">
    <name type="scientific">Longispora fulva</name>
    <dbReference type="NCBI Taxonomy" id="619741"/>
    <lineage>
        <taxon>Bacteria</taxon>
        <taxon>Bacillati</taxon>
        <taxon>Actinomycetota</taxon>
        <taxon>Actinomycetes</taxon>
        <taxon>Micromonosporales</taxon>
        <taxon>Micromonosporaceae</taxon>
        <taxon>Longispora</taxon>
    </lineage>
</organism>
<evidence type="ECO:0000313" key="2">
    <source>
        <dbReference type="EMBL" id="MBG6140506.1"/>
    </source>
</evidence>
<protein>
    <submittedName>
        <fullName evidence="2">Uncharacterized protein</fullName>
    </submittedName>
</protein>
<feature type="transmembrane region" description="Helical" evidence="1">
    <location>
        <begin position="40"/>
        <end position="60"/>
    </location>
</feature>
<dbReference type="Proteomes" id="UP000622552">
    <property type="component" value="Unassembled WGS sequence"/>
</dbReference>
<evidence type="ECO:0000256" key="1">
    <source>
        <dbReference type="SAM" id="Phobius"/>
    </source>
</evidence>
<dbReference type="AlphaFoldDB" id="A0A8J7GYF5"/>
<dbReference type="EMBL" id="JADOUF010000001">
    <property type="protein sequence ID" value="MBG6140506.1"/>
    <property type="molecule type" value="Genomic_DNA"/>
</dbReference>